<evidence type="ECO:0000313" key="1">
    <source>
        <dbReference type="EMBL" id="CAG5090621.1"/>
    </source>
</evidence>
<proteinExistence type="predicted"/>
<evidence type="ECO:0000313" key="2">
    <source>
        <dbReference type="Proteomes" id="UP000681526"/>
    </source>
</evidence>
<reference evidence="1 2" key="1">
    <citation type="submission" date="2021-04" db="EMBL/GenBank/DDBJ databases">
        <authorList>
            <person name="Rakotoarivonina H."/>
        </authorList>
    </citation>
    <scope>NUCLEOTIDE SEQUENCE [LARGE SCALE GENOMIC DNA]</scope>
    <source>
        <strain evidence="1 2">XE</strain>
    </source>
</reference>
<keyword evidence="2" id="KW-1185">Reference proteome</keyword>
<comment type="caution">
    <text evidence="1">The sequence shown here is derived from an EMBL/GenBank/DDBJ whole genome shotgun (WGS) entry which is preliminary data.</text>
</comment>
<sequence>MFVALLILLAGIPLYALMRLPADHRPEPAAAELRAERLELAVPSEAREHA</sequence>
<organism evidence="1 2">
    <name type="scientific">Thermobacillus xylanilyticus</name>
    <dbReference type="NCBI Taxonomy" id="76633"/>
    <lineage>
        <taxon>Bacteria</taxon>
        <taxon>Bacillati</taxon>
        <taxon>Bacillota</taxon>
        <taxon>Bacilli</taxon>
        <taxon>Bacillales</taxon>
        <taxon>Paenibacillaceae</taxon>
        <taxon>Thermobacillus</taxon>
    </lineage>
</organism>
<name>A0ABN7S1K9_THEXY</name>
<gene>
    <name evidence="1" type="primary">txxe 2913</name>
    <name evidence="1" type="ORF">TXXE_14365</name>
</gene>
<dbReference type="RefSeq" id="WP_213485224.1">
    <property type="nucleotide sequence ID" value="NZ_CAJRAY010000077.1"/>
</dbReference>
<dbReference type="Proteomes" id="UP000681526">
    <property type="component" value="Unassembled WGS sequence"/>
</dbReference>
<accession>A0ABN7S1K9</accession>
<dbReference type="EMBL" id="CAJRAY010000077">
    <property type="protein sequence ID" value="CAG5090621.1"/>
    <property type="molecule type" value="Genomic_DNA"/>
</dbReference>
<protein>
    <submittedName>
        <fullName evidence="1">Uncharacterized protein</fullName>
    </submittedName>
</protein>